<accession>A0A445MB37</accession>
<gene>
    <name evidence="1" type="ORF">BHM03_00005179</name>
</gene>
<reference evidence="1" key="1">
    <citation type="journal article" date="2018" name="Data Brief">
        <title>Genome sequence data from 17 accessions of Ensete ventricosum, a staple food crop for millions in Ethiopia.</title>
        <authorList>
            <person name="Yemataw Z."/>
            <person name="Muzemil S."/>
            <person name="Ambachew D."/>
            <person name="Tripathi L."/>
            <person name="Tesfaye K."/>
            <person name="Chala A."/>
            <person name="Farbos A."/>
            <person name="O'Neill P."/>
            <person name="Moore K."/>
            <person name="Grant M."/>
            <person name="Studholme D.J."/>
        </authorList>
    </citation>
    <scope>NUCLEOTIDE SEQUENCE [LARGE SCALE GENOMIC DNA]</scope>
    <source>
        <tissue evidence="1">Leaf</tissue>
    </source>
</reference>
<dbReference type="AlphaFoldDB" id="A0A445MB37"/>
<name>A0A445MB37_ENSVE</name>
<proteinExistence type="predicted"/>
<protein>
    <submittedName>
        <fullName evidence="1">Uncharacterized protein</fullName>
    </submittedName>
</protein>
<dbReference type="Proteomes" id="UP000290560">
    <property type="component" value="Unassembled WGS sequence"/>
</dbReference>
<organism evidence="1">
    <name type="scientific">Ensete ventricosum</name>
    <name type="common">Abyssinian banana</name>
    <name type="synonym">Musa ensete</name>
    <dbReference type="NCBI Taxonomy" id="4639"/>
    <lineage>
        <taxon>Eukaryota</taxon>
        <taxon>Viridiplantae</taxon>
        <taxon>Streptophyta</taxon>
        <taxon>Embryophyta</taxon>
        <taxon>Tracheophyta</taxon>
        <taxon>Spermatophyta</taxon>
        <taxon>Magnoliopsida</taxon>
        <taxon>Liliopsida</taxon>
        <taxon>Zingiberales</taxon>
        <taxon>Musaceae</taxon>
        <taxon>Ensete</taxon>
    </lineage>
</organism>
<dbReference type="EMBL" id="KV875533">
    <property type="protein sequence ID" value="RZR71443.1"/>
    <property type="molecule type" value="Genomic_DNA"/>
</dbReference>
<evidence type="ECO:0000313" key="1">
    <source>
        <dbReference type="EMBL" id="RZR71443.1"/>
    </source>
</evidence>
<sequence length="56" mass="6597">MFKAYELRKLDPHQEKSTTVEAQGEMCSRHMSRKNLTHAKRNSLWWECMGKCARGV</sequence>